<sequence>MRAFGVGEARKRLKQIINQTETTDAVIALERHGQPVAIVLSVARYRKLLGEGAALLAARERGAGQRMKQALDLGQAFTRLKVDRRP</sequence>
<evidence type="ECO:0000256" key="2">
    <source>
        <dbReference type="RuleBase" id="RU362080"/>
    </source>
</evidence>
<comment type="similarity">
    <text evidence="1 2">Belongs to the phD/YefM antitoxin family.</text>
</comment>
<organism evidence="3 4">
    <name type="scientific">Candidatus Methylomirabilis tolerans</name>
    <dbReference type="NCBI Taxonomy" id="3123416"/>
    <lineage>
        <taxon>Bacteria</taxon>
        <taxon>Candidatus Methylomirabilota</taxon>
        <taxon>Candidatus Methylomirabilia</taxon>
        <taxon>Candidatus Methylomirabilales</taxon>
        <taxon>Candidatus Methylomirabilaceae</taxon>
        <taxon>Candidatus Methylomirabilis</taxon>
    </lineage>
</organism>
<proteinExistence type="inferred from homology"/>
<dbReference type="NCBIfam" id="TIGR01552">
    <property type="entry name" value="phd_fam"/>
    <property type="match status" value="1"/>
</dbReference>
<comment type="function">
    <text evidence="2">Antitoxin component of a type II toxin-antitoxin (TA) system.</text>
</comment>
<comment type="caution">
    <text evidence="3">The sequence shown here is derived from an EMBL/GenBank/DDBJ whole genome shotgun (WGS) entry which is preliminary data.</text>
</comment>
<evidence type="ECO:0000313" key="3">
    <source>
        <dbReference type="EMBL" id="MBZ0158973.1"/>
    </source>
</evidence>
<evidence type="ECO:0000313" key="4">
    <source>
        <dbReference type="Proteomes" id="UP001197609"/>
    </source>
</evidence>
<gene>
    <name evidence="3" type="ORF">K8G79_02310</name>
</gene>
<protein>
    <recommendedName>
        <fullName evidence="2">Antitoxin</fullName>
    </recommendedName>
</protein>
<dbReference type="SUPFAM" id="SSF143120">
    <property type="entry name" value="YefM-like"/>
    <property type="match status" value="1"/>
</dbReference>
<dbReference type="EMBL" id="JAIOIU010000029">
    <property type="protein sequence ID" value="MBZ0158973.1"/>
    <property type="molecule type" value="Genomic_DNA"/>
</dbReference>
<accession>A0AAJ1AGF7</accession>
<name>A0AAJ1AGF7_9BACT</name>
<reference evidence="3 4" key="1">
    <citation type="journal article" date="2021" name="bioRxiv">
        <title>Unraveling nitrogen, sulfur and carbon metabolic pathways and microbial community transcriptional responses to substrate deprivation and toxicity stresses in a bioreactor mimicking anoxic brackish coastal sediment conditions.</title>
        <authorList>
            <person name="Martins P.D."/>
            <person name="Echeveste M.J."/>
            <person name="Arshad A."/>
            <person name="Kurth J."/>
            <person name="Ouboter H."/>
            <person name="Jetten M.S.M."/>
            <person name="Welte C.U."/>
        </authorList>
    </citation>
    <scope>NUCLEOTIDE SEQUENCE [LARGE SCALE GENOMIC DNA]</scope>
    <source>
        <strain evidence="3">MAG_38</strain>
    </source>
</reference>
<evidence type="ECO:0000256" key="1">
    <source>
        <dbReference type="ARBA" id="ARBA00009981"/>
    </source>
</evidence>
<dbReference type="Gene3D" id="3.40.1620.10">
    <property type="entry name" value="YefM-like domain"/>
    <property type="match status" value="1"/>
</dbReference>
<dbReference type="InterPro" id="IPR006442">
    <property type="entry name" value="Antitoxin_Phd/YefM"/>
</dbReference>
<dbReference type="Proteomes" id="UP001197609">
    <property type="component" value="Unassembled WGS sequence"/>
</dbReference>
<dbReference type="Pfam" id="PF02604">
    <property type="entry name" value="PhdYeFM_antitox"/>
    <property type="match status" value="1"/>
</dbReference>
<dbReference type="InterPro" id="IPR036165">
    <property type="entry name" value="YefM-like_sf"/>
</dbReference>
<dbReference type="AlphaFoldDB" id="A0AAJ1AGF7"/>